<gene>
    <name evidence="2" type="ORF">FXF65_06440</name>
</gene>
<dbReference type="AlphaFoldDB" id="A0A5D0UIJ7"/>
<sequence length="123" mass="13556">MRDDLHTRAVDAFIEAANESDGDRRAGLLDRAVTPDIVFWGPLGRRVGREAVEGFLTEVVQRHPAAPCRLVRTTRVDAPEEWARFGWRYEASDGRSLLSGVDMVHVAPGGGIDHFVVFAGSLE</sequence>
<accession>A0A5D0UIJ7</accession>
<evidence type="ECO:0000313" key="2">
    <source>
        <dbReference type="EMBL" id="TYC17620.1"/>
    </source>
</evidence>
<dbReference type="InterPro" id="IPR032710">
    <property type="entry name" value="NTF2-like_dom_sf"/>
</dbReference>
<reference evidence="2 3" key="1">
    <citation type="submission" date="2019-08" db="EMBL/GenBank/DDBJ databases">
        <title>Actinomadura sp. nov. CYP1-5 isolated from mountain soil.</title>
        <authorList>
            <person name="Songsumanus A."/>
            <person name="Kuncharoen N."/>
            <person name="Kudo T."/>
            <person name="Yuki M."/>
            <person name="Igarashi Y."/>
            <person name="Tanasupawat S."/>
        </authorList>
    </citation>
    <scope>NUCLEOTIDE SEQUENCE [LARGE SCALE GENOMIC DNA]</scope>
    <source>
        <strain evidence="2 3">GKU157</strain>
    </source>
</reference>
<comment type="caution">
    <text evidence="2">The sequence shown here is derived from an EMBL/GenBank/DDBJ whole genome shotgun (WGS) entry which is preliminary data.</text>
</comment>
<organism evidence="2 3">
    <name type="scientific">Actinomadura syzygii</name>
    <dbReference type="NCBI Taxonomy" id="1427538"/>
    <lineage>
        <taxon>Bacteria</taxon>
        <taxon>Bacillati</taxon>
        <taxon>Actinomycetota</taxon>
        <taxon>Actinomycetes</taxon>
        <taxon>Streptosporangiales</taxon>
        <taxon>Thermomonosporaceae</taxon>
        <taxon>Actinomadura</taxon>
    </lineage>
</organism>
<dbReference type="Proteomes" id="UP000322634">
    <property type="component" value="Unassembled WGS sequence"/>
</dbReference>
<dbReference type="Pfam" id="PF12680">
    <property type="entry name" value="SnoaL_2"/>
    <property type="match status" value="1"/>
</dbReference>
<protein>
    <submittedName>
        <fullName evidence="2">Nuclear transport factor 2 family protein</fullName>
    </submittedName>
</protein>
<evidence type="ECO:0000313" key="3">
    <source>
        <dbReference type="Proteomes" id="UP000322634"/>
    </source>
</evidence>
<dbReference type="EMBL" id="VSFF01000002">
    <property type="protein sequence ID" value="TYC17620.1"/>
    <property type="molecule type" value="Genomic_DNA"/>
</dbReference>
<dbReference type="InterPro" id="IPR037401">
    <property type="entry name" value="SnoaL-like"/>
</dbReference>
<proteinExistence type="predicted"/>
<dbReference type="RefSeq" id="WP_148348762.1">
    <property type="nucleotide sequence ID" value="NZ_JBHSBF010000003.1"/>
</dbReference>
<feature type="domain" description="SnoaL-like" evidence="1">
    <location>
        <begin position="10"/>
        <end position="109"/>
    </location>
</feature>
<keyword evidence="3" id="KW-1185">Reference proteome</keyword>
<name>A0A5D0UIJ7_9ACTN</name>
<evidence type="ECO:0000259" key="1">
    <source>
        <dbReference type="Pfam" id="PF12680"/>
    </source>
</evidence>
<dbReference type="SUPFAM" id="SSF54427">
    <property type="entry name" value="NTF2-like"/>
    <property type="match status" value="1"/>
</dbReference>
<dbReference type="Gene3D" id="3.10.450.50">
    <property type="match status" value="1"/>
</dbReference>
<dbReference type="OrthoDB" id="3376629at2"/>